<dbReference type="AlphaFoldDB" id="A0A8K0UF80"/>
<evidence type="ECO:0000313" key="1">
    <source>
        <dbReference type="EMBL" id="KAH8080714.1"/>
    </source>
</evidence>
<dbReference type="EMBL" id="JAEVFJ010000053">
    <property type="protein sequence ID" value="KAH8080714.1"/>
    <property type="molecule type" value="Genomic_DNA"/>
</dbReference>
<protein>
    <recommendedName>
        <fullName evidence="3">F-box domain-containing protein</fullName>
    </recommendedName>
</protein>
<dbReference type="OrthoDB" id="2269034at2759"/>
<keyword evidence="2" id="KW-1185">Reference proteome</keyword>
<gene>
    <name evidence="1" type="ORF">BXZ70DRAFT_960093</name>
</gene>
<dbReference type="Proteomes" id="UP000813824">
    <property type="component" value="Unassembled WGS sequence"/>
</dbReference>
<proteinExistence type="predicted"/>
<evidence type="ECO:0000313" key="2">
    <source>
        <dbReference type="Proteomes" id="UP000813824"/>
    </source>
</evidence>
<comment type="caution">
    <text evidence="1">The sequence shown here is derived from an EMBL/GenBank/DDBJ whole genome shotgun (WGS) entry which is preliminary data.</text>
</comment>
<dbReference type="Gene3D" id="3.80.10.10">
    <property type="entry name" value="Ribonuclease Inhibitor"/>
    <property type="match status" value="1"/>
</dbReference>
<reference evidence="1" key="1">
    <citation type="journal article" date="2021" name="New Phytol.">
        <title>Evolutionary innovations through gain and loss of genes in the ectomycorrhizal Boletales.</title>
        <authorList>
            <person name="Wu G."/>
            <person name="Miyauchi S."/>
            <person name="Morin E."/>
            <person name="Kuo A."/>
            <person name="Drula E."/>
            <person name="Varga T."/>
            <person name="Kohler A."/>
            <person name="Feng B."/>
            <person name="Cao Y."/>
            <person name="Lipzen A."/>
            <person name="Daum C."/>
            <person name="Hundley H."/>
            <person name="Pangilinan J."/>
            <person name="Johnson J."/>
            <person name="Barry K."/>
            <person name="LaButti K."/>
            <person name="Ng V."/>
            <person name="Ahrendt S."/>
            <person name="Min B."/>
            <person name="Choi I.G."/>
            <person name="Park H."/>
            <person name="Plett J.M."/>
            <person name="Magnuson J."/>
            <person name="Spatafora J.W."/>
            <person name="Nagy L.G."/>
            <person name="Henrissat B."/>
            <person name="Grigoriev I.V."/>
            <person name="Yang Z.L."/>
            <person name="Xu J."/>
            <person name="Martin F.M."/>
        </authorList>
    </citation>
    <scope>NUCLEOTIDE SEQUENCE</scope>
    <source>
        <strain evidence="1">KKN 215</strain>
    </source>
</reference>
<name>A0A8K0UF80_9AGAR</name>
<dbReference type="InterPro" id="IPR032675">
    <property type="entry name" value="LRR_dom_sf"/>
</dbReference>
<organism evidence="1 2">
    <name type="scientific">Cristinia sonorae</name>
    <dbReference type="NCBI Taxonomy" id="1940300"/>
    <lineage>
        <taxon>Eukaryota</taxon>
        <taxon>Fungi</taxon>
        <taxon>Dikarya</taxon>
        <taxon>Basidiomycota</taxon>
        <taxon>Agaricomycotina</taxon>
        <taxon>Agaricomycetes</taxon>
        <taxon>Agaricomycetidae</taxon>
        <taxon>Agaricales</taxon>
        <taxon>Pleurotineae</taxon>
        <taxon>Stephanosporaceae</taxon>
        <taxon>Cristinia</taxon>
    </lineage>
</organism>
<evidence type="ECO:0008006" key="3">
    <source>
        <dbReference type="Google" id="ProtNLM"/>
    </source>
</evidence>
<sequence>MMAEVRQVLPPNVLSKILQSHFRVASKRPAPDFLRSCLQVMGVCRQWRDSVLEMPDVWATVEFERGFPRQSIETMVKLLWLFVSRSKDAPLKISLPTLERRESLPPLRFVLSEIRRVQHLSLELTRDVHELFAKNREFFSAPLLTSLHITHHWNEGHLRSFMKQLLAPALQELQISGAAHSFRQTQPRWSRSLLPNSLERLIIQKGALSHRDATLVNVVNAIRHLQHLSYLELNDPFPPPNGELIHAIRPRTAELPNLAEIHLLDTHIATSASFIGHITIPATTRLSIVLNLQRRLAKEQSTEDQKLPVEQRRHIQALPLEQDKHLIRMLQTVLTPPTHTALNYPTVDTLVLGAQGASFHASGQEQRFPVPLRLPGRLTFLYARTEDQTEEYDVDIKSFKQLMRTVLLSSQLKIPVQNLTVLSLDFLPEHTESGPLVKLLEVLRNVTTLVLHRRAHSIPGWDWSYEAAIILLHVRYLPTLPPNPPVTKISLPNMKRLYLVNVEMNHPRKNSGRRRVVDGICTAFPAREEFGCKVEELFLVGCGDVDAAMVQRLRELVAVTWDGHEGPAYDPSSRE</sequence>
<accession>A0A8K0UF80</accession>